<keyword evidence="2" id="KW-0812">Transmembrane</keyword>
<keyword evidence="4" id="KW-1185">Reference proteome</keyword>
<gene>
    <name evidence="3" type="ORF">ACFO5K_24885</name>
</gene>
<feature type="region of interest" description="Disordered" evidence="1">
    <location>
        <begin position="116"/>
        <end position="139"/>
    </location>
</feature>
<evidence type="ECO:0000313" key="4">
    <source>
        <dbReference type="Proteomes" id="UP001595844"/>
    </source>
</evidence>
<feature type="region of interest" description="Disordered" evidence="1">
    <location>
        <begin position="50"/>
        <end position="83"/>
    </location>
</feature>
<comment type="caution">
    <text evidence="3">The sequence shown here is derived from an EMBL/GenBank/DDBJ whole genome shotgun (WGS) entry which is preliminary data.</text>
</comment>
<keyword evidence="2" id="KW-1133">Transmembrane helix</keyword>
<proteinExistence type="predicted"/>
<name>A0ABV8VQ71_9NOCA</name>
<dbReference type="RefSeq" id="WP_378567800.1">
    <property type="nucleotide sequence ID" value="NZ_JBHSDL010000030.1"/>
</dbReference>
<evidence type="ECO:0000313" key="3">
    <source>
        <dbReference type="EMBL" id="MFC4377322.1"/>
    </source>
</evidence>
<feature type="transmembrane region" description="Helical" evidence="2">
    <location>
        <begin position="90"/>
        <end position="110"/>
    </location>
</feature>
<organism evidence="3 4">
    <name type="scientific">Nocardia halotolerans</name>
    <dbReference type="NCBI Taxonomy" id="1755878"/>
    <lineage>
        <taxon>Bacteria</taxon>
        <taxon>Bacillati</taxon>
        <taxon>Actinomycetota</taxon>
        <taxon>Actinomycetes</taxon>
        <taxon>Mycobacteriales</taxon>
        <taxon>Nocardiaceae</taxon>
        <taxon>Nocardia</taxon>
    </lineage>
</organism>
<dbReference type="EMBL" id="JBHSDL010000030">
    <property type="protein sequence ID" value="MFC4377322.1"/>
    <property type="molecule type" value="Genomic_DNA"/>
</dbReference>
<protein>
    <submittedName>
        <fullName evidence="3">Uncharacterized protein</fullName>
    </submittedName>
</protein>
<dbReference type="Proteomes" id="UP001595844">
    <property type="component" value="Unassembled WGS sequence"/>
</dbReference>
<accession>A0ABV8VQ71</accession>
<evidence type="ECO:0000256" key="1">
    <source>
        <dbReference type="SAM" id="MobiDB-lite"/>
    </source>
</evidence>
<feature type="compositionally biased region" description="Low complexity" evidence="1">
    <location>
        <begin position="61"/>
        <end position="72"/>
    </location>
</feature>
<evidence type="ECO:0000256" key="2">
    <source>
        <dbReference type="SAM" id="Phobius"/>
    </source>
</evidence>
<reference evidence="4" key="1">
    <citation type="journal article" date="2019" name="Int. J. Syst. Evol. Microbiol.">
        <title>The Global Catalogue of Microorganisms (GCM) 10K type strain sequencing project: providing services to taxonomists for standard genome sequencing and annotation.</title>
        <authorList>
            <consortium name="The Broad Institute Genomics Platform"/>
            <consortium name="The Broad Institute Genome Sequencing Center for Infectious Disease"/>
            <person name="Wu L."/>
            <person name="Ma J."/>
        </authorList>
    </citation>
    <scope>NUCLEOTIDE SEQUENCE [LARGE SCALE GENOMIC DNA]</scope>
    <source>
        <strain evidence="4">IBRC-M 10490</strain>
    </source>
</reference>
<keyword evidence="2" id="KW-0472">Membrane</keyword>
<sequence>MISASTASQRGGLLRLMLVLAALVGFALMQTGHCQAGPMMNMSMASPVMAATDSDHASEQSSPAVSTAPAVAMDSAVEQPVDSDRPAAPAGIMMACLAMFLALSAAVALLRRPGSGWRGRRPVTAERSRPRSAPPRPPSLAELCVLRT</sequence>